<proteinExistence type="predicted"/>
<evidence type="ECO:0000313" key="2">
    <source>
        <dbReference type="EMBL" id="MFC5474575.1"/>
    </source>
</evidence>
<dbReference type="InterPro" id="IPR014710">
    <property type="entry name" value="RmlC-like_jellyroll"/>
</dbReference>
<name>A0ABW0M949_9BURK</name>
<dbReference type="Pfam" id="PF07883">
    <property type="entry name" value="Cupin_2"/>
    <property type="match status" value="1"/>
</dbReference>
<accession>A0ABW0M949</accession>
<dbReference type="InterPro" id="IPR013096">
    <property type="entry name" value="Cupin_2"/>
</dbReference>
<dbReference type="Gene3D" id="2.60.120.10">
    <property type="entry name" value="Jelly Rolls"/>
    <property type="match status" value="1"/>
</dbReference>
<comment type="caution">
    <text evidence="2">The sequence shown here is derived from an EMBL/GenBank/DDBJ whole genome shotgun (WGS) entry which is preliminary data.</text>
</comment>
<evidence type="ECO:0000313" key="3">
    <source>
        <dbReference type="Proteomes" id="UP001596045"/>
    </source>
</evidence>
<dbReference type="SUPFAM" id="SSF51182">
    <property type="entry name" value="RmlC-like cupins"/>
    <property type="match status" value="1"/>
</dbReference>
<dbReference type="RefSeq" id="WP_378997677.1">
    <property type="nucleotide sequence ID" value="NZ_JBHSMT010000014.1"/>
</dbReference>
<feature type="domain" description="Cupin type-2" evidence="1">
    <location>
        <begin position="41"/>
        <end position="98"/>
    </location>
</feature>
<evidence type="ECO:0000259" key="1">
    <source>
        <dbReference type="Pfam" id="PF07883"/>
    </source>
</evidence>
<protein>
    <submittedName>
        <fullName evidence="2">Cupin domain-containing protein</fullName>
    </submittedName>
</protein>
<reference evidence="3" key="1">
    <citation type="journal article" date="2019" name="Int. J. Syst. Evol. Microbiol.">
        <title>The Global Catalogue of Microorganisms (GCM) 10K type strain sequencing project: providing services to taxonomists for standard genome sequencing and annotation.</title>
        <authorList>
            <consortium name="The Broad Institute Genomics Platform"/>
            <consortium name="The Broad Institute Genome Sequencing Center for Infectious Disease"/>
            <person name="Wu L."/>
            <person name="Ma J."/>
        </authorList>
    </citation>
    <scope>NUCLEOTIDE SEQUENCE [LARGE SCALE GENOMIC DNA]</scope>
    <source>
        <strain evidence="3">JCM 17066</strain>
    </source>
</reference>
<dbReference type="InterPro" id="IPR011051">
    <property type="entry name" value="RmlC_Cupin_sf"/>
</dbReference>
<organism evidence="2 3">
    <name type="scientific">Paraherbaspirillum soli</name>
    <dbReference type="NCBI Taxonomy" id="631222"/>
    <lineage>
        <taxon>Bacteria</taxon>
        <taxon>Pseudomonadati</taxon>
        <taxon>Pseudomonadota</taxon>
        <taxon>Betaproteobacteria</taxon>
        <taxon>Burkholderiales</taxon>
        <taxon>Oxalobacteraceae</taxon>
        <taxon>Paraherbaspirillum</taxon>
    </lineage>
</organism>
<dbReference type="EMBL" id="JBHSMT010000014">
    <property type="protein sequence ID" value="MFC5474575.1"/>
    <property type="molecule type" value="Genomic_DNA"/>
</dbReference>
<gene>
    <name evidence="2" type="ORF">ACFPM8_11465</name>
</gene>
<dbReference type="Proteomes" id="UP001596045">
    <property type="component" value="Unassembled WGS sequence"/>
</dbReference>
<keyword evidence="3" id="KW-1185">Reference proteome</keyword>
<sequence>MGVIDLKQAASELPSAWRSAVIGQVGAARLKILRMDGLPYEEETHDYNEAFLVLDGQMNLIVAGRTVSIRAGEMFVVDAHVPHSVAPGSHGTLMFVDV</sequence>